<dbReference type="PANTHER" id="PTHR10057:SF0">
    <property type="entry name" value="TRANSLOCATOR PROTEIN"/>
    <property type="match status" value="1"/>
</dbReference>
<comment type="subcellular location">
    <subcellularLocation>
        <location evidence="1">Membrane</location>
        <topology evidence="1">Multi-pass membrane protein</topology>
    </subcellularLocation>
</comment>
<dbReference type="RefSeq" id="WP_157174916.1">
    <property type="nucleotide sequence ID" value="NZ_BMJP01000001.1"/>
</dbReference>
<feature type="transmembrane region" description="Helical" evidence="6">
    <location>
        <begin position="57"/>
        <end position="79"/>
    </location>
</feature>
<reference evidence="7 8" key="1">
    <citation type="submission" date="2020-08" db="EMBL/GenBank/DDBJ databases">
        <title>Genomic Encyclopedia of Type Strains, Phase IV (KMG-IV): sequencing the most valuable type-strain genomes for metagenomic binning, comparative biology and taxonomic classification.</title>
        <authorList>
            <person name="Goeker M."/>
        </authorList>
    </citation>
    <scope>NUCLEOTIDE SEQUENCE [LARGE SCALE GENOMIC DNA]</scope>
    <source>
        <strain evidence="7 8">DSM 103336</strain>
    </source>
</reference>
<evidence type="ECO:0000313" key="7">
    <source>
        <dbReference type="EMBL" id="MBB5728135.1"/>
    </source>
</evidence>
<dbReference type="FunFam" id="1.20.1260.100:FF:000001">
    <property type="entry name" value="translocator protein 2"/>
    <property type="match status" value="1"/>
</dbReference>
<sequence>MGEIASRGQIRMAGLRWGIVLVPLVLLLGLASGRLSGSGYGNDWFAALAKPGFTPPGWMFGVAWSLLYLMMGVALVMIVAARGAQGRGRAIGLFAVQLALNLAWSPLFFAAHRIWPAFGLILLILLFAALTARAFWAIRPAAGLLMLPYLAWLCFAAALNFEIGRMNPAAAEVAQFDHRPHLHV</sequence>
<comment type="caution">
    <text evidence="7">The sequence shown here is derived from an EMBL/GenBank/DDBJ whole genome shotgun (WGS) entry which is preliminary data.</text>
</comment>
<evidence type="ECO:0000256" key="6">
    <source>
        <dbReference type="SAM" id="Phobius"/>
    </source>
</evidence>
<dbReference type="CDD" id="cd15904">
    <property type="entry name" value="TSPO_MBR"/>
    <property type="match status" value="1"/>
</dbReference>
<evidence type="ECO:0000256" key="2">
    <source>
        <dbReference type="ARBA" id="ARBA00007524"/>
    </source>
</evidence>
<accession>A0A7W9F255</accession>
<evidence type="ECO:0000256" key="5">
    <source>
        <dbReference type="ARBA" id="ARBA00023136"/>
    </source>
</evidence>
<dbReference type="PIRSF" id="PIRSF005859">
    <property type="entry name" value="PBR"/>
    <property type="match status" value="1"/>
</dbReference>
<dbReference type="Proteomes" id="UP000546701">
    <property type="component" value="Unassembled WGS sequence"/>
</dbReference>
<keyword evidence="4 6" id="KW-1133">Transmembrane helix</keyword>
<feature type="transmembrane region" description="Helical" evidence="6">
    <location>
        <begin position="91"/>
        <end position="111"/>
    </location>
</feature>
<dbReference type="InterPro" id="IPR004307">
    <property type="entry name" value="TspO_MBR"/>
</dbReference>
<dbReference type="GO" id="GO:0033013">
    <property type="term" value="P:tetrapyrrole metabolic process"/>
    <property type="evidence" value="ECO:0007669"/>
    <property type="project" value="UniProtKB-ARBA"/>
</dbReference>
<dbReference type="InterPro" id="IPR038330">
    <property type="entry name" value="TspO/MBR-related_sf"/>
</dbReference>
<feature type="transmembrane region" description="Helical" evidence="6">
    <location>
        <begin position="143"/>
        <end position="161"/>
    </location>
</feature>
<name>A0A7W9F255_9SPHN</name>
<evidence type="ECO:0000256" key="1">
    <source>
        <dbReference type="ARBA" id="ARBA00004141"/>
    </source>
</evidence>
<dbReference type="EMBL" id="JACIJR010000001">
    <property type="protein sequence ID" value="MBB5728135.1"/>
    <property type="molecule type" value="Genomic_DNA"/>
</dbReference>
<gene>
    <name evidence="7" type="ORF">FHS99_000591</name>
</gene>
<evidence type="ECO:0000313" key="8">
    <source>
        <dbReference type="Proteomes" id="UP000546701"/>
    </source>
</evidence>
<dbReference type="OrthoDB" id="9795496at2"/>
<proteinExistence type="inferred from homology"/>
<comment type="similarity">
    <text evidence="2">Belongs to the TspO/BZRP family.</text>
</comment>
<dbReference type="AlphaFoldDB" id="A0A7W9F255"/>
<dbReference type="Pfam" id="PF03073">
    <property type="entry name" value="TspO_MBR"/>
    <property type="match status" value="1"/>
</dbReference>
<dbReference type="Gene3D" id="1.20.1260.100">
    <property type="entry name" value="TspO/MBR protein"/>
    <property type="match status" value="1"/>
</dbReference>
<organism evidence="7 8">
    <name type="scientific">Sphingomonas prati</name>
    <dbReference type="NCBI Taxonomy" id="1843237"/>
    <lineage>
        <taxon>Bacteria</taxon>
        <taxon>Pseudomonadati</taxon>
        <taxon>Pseudomonadota</taxon>
        <taxon>Alphaproteobacteria</taxon>
        <taxon>Sphingomonadales</taxon>
        <taxon>Sphingomonadaceae</taxon>
        <taxon>Sphingomonas</taxon>
    </lineage>
</organism>
<keyword evidence="8" id="KW-1185">Reference proteome</keyword>
<dbReference type="GO" id="GO:0016020">
    <property type="term" value="C:membrane"/>
    <property type="evidence" value="ECO:0007669"/>
    <property type="project" value="UniProtKB-SubCell"/>
</dbReference>
<evidence type="ECO:0000256" key="4">
    <source>
        <dbReference type="ARBA" id="ARBA00022989"/>
    </source>
</evidence>
<evidence type="ECO:0000256" key="3">
    <source>
        <dbReference type="ARBA" id="ARBA00022692"/>
    </source>
</evidence>
<keyword evidence="5 6" id="KW-0472">Membrane</keyword>
<dbReference type="PANTHER" id="PTHR10057">
    <property type="entry name" value="PERIPHERAL-TYPE BENZODIAZEPINE RECEPTOR"/>
    <property type="match status" value="1"/>
</dbReference>
<feature type="transmembrane region" description="Helical" evidence="6">
    <location>
        <begin position="117"/>
        <end position="136"/>
    </location>
</feature>
<protein>
    <submittedName>
        <fullName evidence="7">Tryptophan-rich sensory protein</fullName>
    </submittedName>
</protein>
<keyword evidence="3 6" id="KW-0812">Transmembrane</keyword>